<dbReference type="EMBL" id="JANPWB010000007">
    <property type="protein sequence ID" value="KAJ1173906.1"/>
    <property type="molecule type" value="Genomic_DNA"/>
</dbReference>
<feature type="region of interest" description="Disordered" evidence="1">
    <location>
        <begin position="1"/>
        <end position="97"/>
    </location>
</feature>
<protein>
    <submittedName>
        <fullName evidence="2">Uncharacterized protein</fullName>
    </submittedName>
</protein>
<sequence>MRQSASTTRADAGRAQPITPRGHTAATYRPKQPPKVPPWKRPPHARNQGTPKPPSATSVIAWQPSQSVRPPKQVRPRPSPLRVTPLRGNQQSGGFPVQGALLMPQRQDKLLNKALSPAEPHKVTPILPAG</sequence>
<proteinExistence type="predicted"/>
<dbReference type="Proteomes" id="UP001066276">
    <property type="component" value="Chromosome 4_1"/>
</dbReference>
<keyword evidence="3" id="KW-1185">Reference proteome</keyword>
<name>A0AAV7TCS9_PLEWA</name>
<gene>
    <name evidence="2" type="ORF">NDU88_005730</name>
</gene>
<comment type="caution">
    <text evidence="2">The sequence shown here is derived from an EMBL/GenBank/DDBJ whole genome shotgun (WGS) entry which is preliminary data.</text>
</comment>
<evidence type="ECO:0000256" key="1">
    <source>
        <dbReference type="SAM" id="MobiDB-lite"/>
    </source>
</evidence>
<accession>A0AAV7TCS9</accession>
<feature type="compositionally biased region" description="Polar residues" evidence="1">
    <location>
        <begin position="47"/>
        <end position="68"/>
    </location>
</feature>
<dbReference type="AlphaFoldDB" id="A0AAV7TCS9"/>
<feature type="compositionally biased region" description="Pro residues" evidence="1">
    <location>
        <begin position="31"/>
        <end position="40"/>
    </location>
</feature>
<evidence type="ECO:0000313" key="2">
    <source>
        <dbReference type="EMBL" id="KAJ1173906.1"/>
    </source>
</evidence>
<evidence type="ECO:0000313" key="3">
    <source>
        <dbReference type="Proteomes" id="UP001066276"/>
    </source>
</evidence>
<reference evidence="2" key="1">
    <citation type="journal article" date="2022" name="bioRxiv">
        <title>Sequencing and chromosome-scale assembly of the giantPleurodeles waltlgenome.</title>
        <authorList>
            <person name="Brown T."/>
            <person name="Elewa A."/>
            <person name="Iarovenko S."/>
            <person name="Subramanian E."/>
            <person name="Araus A.J."/>
            <person name="Petzold A."/>
            <person name="Susuki M."/>
            <person name="Suzuki K.-i.T."/>
            <person name="Hayashi T."/>
            <person name="Toyoda A."/>
            <person name="Oliveira C."/>
            <person name="Osipova E."/>
            <person name="Leigh N.D."/>
            <person name="Simon A."/>
            <person name="Yun M.H."/>
        </authorList>
    </citation>
    <scope>NUCLEOTIDE SEQUENCE</scope>
    <source>
        <strain evidence="2">20211129_DDA</strain>
        <tissue evidence="2">Liver</tissue>
    </source>
</reference>
<organism evidence="2 3">
    <name type="scientific">Pleurodeles waltl</name>
    <name type="common">Iberian ribbed newt</name>
    <dbReference type="NCBI Taxonomy" id="8319"/>
    <lineage>
        <taxon>Eukaryota</taxon>
        <taxon>Metazoa</taxon>
        <taxon>Chordata</taxon>
        <taxon>Craniata</taxon>
        <taxon>Vertebrata</taxon>
        <taxon>Euteleostomi</taxon>
        <taxon>Amphibia</taxon>
        <taxon>Batrachia</taxon>
        <taxon>Caudata</taxon>
        <taxon>Salamandroidea</taxon>
        <taxon>Salamandridae</taxon>
        <taxon>Pleurodelinae</taxon>
        <taxon>Pleurodeles</taxon>
    </lineage>
</organism>